<dbReference type="SFLD" id="SFLDS00005">
    <property type="entry name" value="Isoprenoid_Synthase_Type_I"/>
    <property type="match status" value="1"/>
</dbReference>
<evidence type="ECO:0000256" key="1">
    <source>
        <dbReference type="ARBA" id="ARBA00001946"/>
    </source>
</evidence>
<dbReference type="STRING" id="946122.A0A0C2WYK7"/>
<gene>
    <name evidence="7" type="ORF">M378DRAFT_9922</name>
</gene>
<protein>
    <recommendedName>
        <fullName evidence="6">Terpene synthase</fullName>
        <ecNumber evidence="6">4.2.3.-</ecNumber>
    </recommendedName>
</protein>
<dbReference type="OrthoDB" id="2861623at2759"/>
<sequence length="393" mass="45451">MKSSLLIALWPLSLLFLGILFLRNRGSIAPLTLKLLRLPIVEHLSLYWSWFKYLIGFGPSFIIPDMTSHCKYPVHVNPYDKEQSRASIQWLSDTAHLSKKEEARYVAVKFGYLISLAIPYADAQRLRISIDWMNYIFWLDDQLEAFDVEGNRKAEEICMAAMCDPIQYQTDSDLAAIQTKSWCSRMEQASSTPFKERFMDSMKGYFQGVREQVEARIQNRTIDIEEYMAIRRRSSGLVPSLLLSDFCRGPYLPDYVHNHPTFNSLRLAAGEHVIYTNDIVSYDKESQEDGFNLINVVMKTKGYSLQEAMDFVGQSANECIDRFEHVRQRMPSWGPEVDKIVADFTAGYEDWISGHLHWALSSERYFGNIKNKRVVKLRHFSHPLIGSQVGKKE</sequence>
<dbReference type="SUPFAM" id="SSF48576">
    <property type="entry name" value="Terpenoid synthases"/>
    <property type="match status" value="1"/>
</dbReference>
<keyword evidence="5 6" id="KW-0456">Lyase</keyword>
<evidence type="ECO:0000256" key="6">
    <source>
        <dbReference type="RuleBase" id="RU366034"/>
    </source>
</evidence>
<reference evidence="7 8" key="1">
    <citation type="submission" date="2014-04" db="EMBL/GenBank/DDBJ databases">
        <title>Evolutionary Origins and Diversification of the Mycorrhizal Mutualists.</title>
        <authorList>
            <consortium name="DOE Joint Genome Institute"/>
            <consortium name="Mycorrhizal Genomics Consortium"/>
            <person name="Kohler A."/>
            <person name="Kuo A."/>
            <person name="Nagy L.G."/>
            <person name="Floudas D."/>
            <person name="Copeland A."/>
            <person name="Barry K.W."/>
            <person name="Cichocki N."/>
            <person name="Veneault-Fourrey C."/>
            <person name="LaButti K."/>
            <person name="Lindquist E.A."/>
            <person name="Lipzen A."/>
            <person name="Lundell T."/>
            <person name="Morin E."/>
            <person name="Murat C."/>
            <person name="Riley R."/>
            <person name="Ohm R."/>
            <person name="Sun H."/>
            <person name="Tunlid A."/>
            <person name="Henrissat B."/>
            <person name="Grigoriev I.V."/>
            <person name="Hibbett D.S."/>
            <person name="Martin F."/>
        </authorList>
    </citation>
    <scope>NUCLEOTIDE SEQUENCE [LARGE SCALE GENOMIC DNA]</scope>
    <source>
        <strain evidence="7 8">Koide BX008</strain>
    </source>
</reference>
<comment type="cofactor">
    <cofactor evidence="1 6">
        <name>Mg(2+)</name>
        <dbReference type="ChEBI" id="CHEBI:18420"/>
    </cofactor>
</comment>
<dbReference type="Proteomes" id="UP000054549">
    <property type="component" value="Unassembled WGS sequence"/>
</dbReference>
<dbReference type="EC" id="4.2.3.-" evidence="6"/>
<evidence type="ECO:0000313" key="7">
    <source>
        <dbReference type="EMBL" id="KIL66912.1"/>
    </source>
</evidence>
<evidence type="ECO:0000256" key="5">
    <source>
        <dbReference type="ARBA" id="ARBA00023239"/>
    </source>
</evidence>
<dbReference type="PANTHER" id="PTHR35201">
    <property type="entry name" value="TERPENE SYNTHASE"/>
    <property type="match status" value="1"/>
</dbReference>
<dbReference type="GO" id="GO:0010333">
    <property type="term" value="F:terpene synthase activity"/>
    <property type="evidence" value="ECO:0007669"/>
    <property type="project" value="InterPro"/>
</dbReference>
<dbReference type="InParanoid" id="A0A0C2WYK7"/>
<dbReference type="HOGENOM" id="CLU_042538_2_1_1"/>
<dbReference type="GO" id="GO:0008299">
    <property type="term" value="P:isoprenoid biosynthetic process"/>
    <property type="evidence" value="ECO:0007669"/>
    <property type="project" value="UniProtKB-ARBA"/>
</dbReference>
<organism evidence="7 8">
    <name type="scientific">Amanita muscaria (strain Koide BX008)</name>
    <dbReference type="NCBI Taxonomy" id="946122"/>
    <lineage>
        <taxon>Eukaryota</taxon>
        <taxon>Fungi</taxon>
        <taxon>Dikarya</taxon>
        <taxon>Basidiomycota</taxon>
        <taxon>Agaricomycotina</taxon>
        <taxon>Agaricomycetes</taxon>
        <taxon>Agaricomycetidae</taxon>
        <taxon>Agaricales</taxon>
        <taxon>Pluteineae</taxon>
        <taxon>Amanitaceae</taxon>
        <taxon>Amanita</taxon>
    </lineage>
</organism>
<name>A0A0C2WYK7_AMAMK</name>
<dbReference type="InterPro" id="IPR034686">
    <property type="entry name" value="Terpene_cyclase-like_2"/>
</dbReference>
<dbReference type="SFLD" id="SFLDG01020">
    <property type="entry name" value="Terpene_Cyclase_Like_2"/>
    <property type="match status" value="1"/>
</dbReference>
<keyword evidence="3 6" id="KW-0479">Metal-binding</keyword>
<dbReference type="AlphaFoldDB" id="A0A0C2WYK7"/>
<dbReference type="Gene3D" id="1.10.600.10">
    <property type="entry name" value="Farnesyl Diphosphate Synthase"/>
    <property type="match status" value="1"/>
</dbReference>
<dbReference type="GO" id="GO:0046872">
    <property type="term" value="F:metal ion binding"/>
    <property type="evidence" value="ECO:0007669"/>
    <property type="project" value="UniProtKB-KW"/>
</dbReference>
<accession>A0A0C2WYK7</accession>
<comment type="similarity">
    <text evidence="2 6">Belongs to the terpene synthase family.</text>
</comment>
<keyword evidence="4 6" id="KW-0460">Magnesium</keyword>
<evidence type="ECO:0000313" key="8">
    <source>
        <dbReference type="Proteomes" id="UP000054549"/>
    </source>
</evidence>
<evidence type="ECO:0000256" key="3">
    <source>
        <dbReference type="ARBA" id="ARBA00022723"/>
    </source>
</evidence>
<dbReference type="PANTHER" id="PTHR35201:SF4">
    <property type="entry name" value="BETA-PINACENE SYNTHASE-RELATED"/>
    <property type="match status" value="1"/>
</dbReference>
<dbReference type="Pfam" id="PF19086">
    <property type="entry name" value="Terpene_syn_C_2"/>
    <property type="match status" value="1"/>
</dbReference>
<dbReference type="EMBL" id="KN818234">
    <property type="protein sequence ID" value="KIL66912.1"/>
    <property type="molecule type" value="Genomic_DNA"/>
</dbReference>
<proteinExistence type="inferred from homology"/>
<evidence type="ECO:0000256" key="2">
    <source>
        <dbReference type="ARBA" id="ARBA00006333"/>
    </source>
</evidence>
<evidence type="ECO:0000256" key="4">
    <source>
        <dbReference type="ARBA" id="ARBA00022842"/>
    </source>
</evidence>
<keyword evidence="8" id="KW-1185">Reference proteome</keyword>
<dbReference type="InterPro" id="IPR008949">
    <property type="entry name" value="Isoprenoid_synthase_dom_sf"/>
</dbReference>